<protein>
    <submittedName>
        <fullName evidence="5">Class I SAM-dependent methyltransferase</fullName>
    </submittedName>
</protein>
<dbReference type="SUPFAM" id="SSF53335">
    <property type="entry name" value="S-adenosyl-L-methionine-dependent methyltransferases"/>
    <property type="match status" value="1"/>
</dbReference>
<dbReference type="KEGG" id="dce:O6P33_07805"/>
<feature type="domain" description="Methyltransferase" evidence="4">
    <location>
        <begin position="80"/>
        <end position="165"/>
    </location>
</feature>
<dbReference type="InterPro" id="IPR041698">
    <property type="entry name" value="Methyltransf_25"/>
</dbReference>
<evidence type="ECO:0000256" key="3">
    <source>
        <dbReference type="ARBA" id="ARBA00022691"/>
    </source>
</evidence>
<keyword evidence="3" id="KW-0949">S-adenosyl-L-methionine</keyword>
<dbReference type="Pfam" id="PF13649">
    <property type="entry name" value="Methyltransf_25"/>
    <property type="match status" value="1"/>
</dbReference>
<dbReference type="AlphaFoldDB" id="A0AAF0AKA3"/>
<evidence type="ECO:0000259" key="4">
    <source>
        <dbReference type="Pfam" id="PF13649"/>
    </source>
</evidence>
<reference evidence="5 6" key="1">
    <citation type="submission" date="2022-12" db="EMBL/GenBank/DDBJ databases">
        <title>Coexistence and Characterization of a Novel Tigecycline Resistance gene tet(X) variant and blaNDM-1 in a Pseudomonas caeni Isolate of Chicken Origin.</title>
        <authorList>
            <person name="Lu X."/>
            <person name="Zhang L."/>
            <person name="Li R."/>
            <person name="Wang Z."/>
        </authorList>
    </citation>
    <scope>NUCLEOTIDE SEQUENCE [LARGE SCALE GENOMIC DNA]</scope>
    <source>
        <strain evidence="5 6">CE14</strain>
    </source>
</reference>
<dbReference type="InterPro" id="IPR026170">
    <property type="entry name" value="FAM173A/B"/>
</dbReference>
<evidence type="ECO:0000256" key="1">
    <source>
        <dbReference type="ARBA" id="ARBA00022603"/>
    </source>
</evidence>
<dbReference type="PANTHER" id="PTHR13610:SF11">
    <property type="entry name" value="METHYLTRANSFERASE DOMAIN-CONTAINING PROTEIN"/>
    <property type="match status" value="1"/>
</dbReference>
<dbReference type="Gene3D" id="3.40.50.150">
    <property type="entry name" value="Vaccinia Virus protein VP39"/>
    <property type="match status" value="1"/>
</dbReference>
<dbReference type="EMBL" id="CP114976">
    <property type="protein sequence ID" value="WBE24283.1"/>
    <property type="molecule type" value="Genomic_DNA"/>
</dbReference>
<dbReference type="CDD" id="cd02440">
    <property type="entry name" value="AdoMet_MTases"/>
    <property type="match status" value="1"/>
</dbReference>
<sequence>MYKDLAFDHDDELIDELRDLDYEQGDDSLFDSDYRDLNFDDYSMDEPDIILDVPYVPTDEKIVHAMLDLAEVTSQDTLYDLGCGDGRIVVAAALERNTRGVGIDMDPMRITEAIEYAGHTGVEYLVNFFEGDLLEADFSQATVVTLYLLDLVNVQLRPRLLDELRPGTRIVSHAFDMGDWKPDQRQSCGSINIYKWIVPAKVAGTWQWQTSSGETYRVELKQKYQQLSGKAWIDGEEAQLKNALIKGDLLELVISKKANTRPVGFIMRSQGRELVAAEGKLQTTPAIKIQQNK</sequence>
<keyword evidence="1 5" id="KW-0489">Methyltransferase</keyword>
<dbReference type="GO" id="GO:0032259">
    <property type="term" value="P:methylation"/>
    <property type="evidence" value="ECO:0007669"/>
    <property type="project" value="UniProtKB-KW"/>
</dbReference>
<dbReference type="Proteomes" id="UP001212189">
    <property type="component" value="Chromosome"/>
</dbReference>
<dbReference type="PANTHER" id="PTHR13610">
    <property type="entry name" value="METHYLTRANSFERASE DOMAIN-CONTAINING PROTEIN"/>
    <property type="match status" value="1"/>
</dbReference>
<dbReference type="RefSeq" id="WP_269817225.1">
    <property type="nucleotide sequence ID" value="NZ_CP114976.1"/>
</dbReference>
<accession>A0AAF0AKA3</accession>
<evidence type="ECO:0000313" key="6">
    <source>
        <dbReference type="Proteomes" id="UP001212189"/>
    </source>
</evidence>
<gene>
    <name evidence="5" type="ORF">O6P33_07805</name>
</gene>
<keyword evidence="6" id="KW-1185">Reference proteome</keyword>
<proteinExistence type="predicted"/>
<name>A0AAF0AKA3_9GAMM</name>
<keyword evidence="2" id="KW-0808">Transferase</keyword>
<evidence type="ECO:0000256" key="2">
    <source>
        <dbReference type="ARBA" id="ARBA00022679"/>
    </source>
</evidence>
<dbReference type="GO" id="GO:0016279">
    <property type="term" value="F:protein-lysine N-methyltransferase activity"/>
    <property type="evidence" value="ECO:0007669"/>
    <property type="project" value="InterPro"/>
</dbReference>
<evidence type="ECO:0000313" key="5">
    <source>
        <dbReference type="EMBL" id="WBE24283.1"/>
    </source>
</evidence>
<organism evidence="5 6">
    <name type="scientific">Denitrificimonas caeni</name>
    <dbReference type="NCBI Taxonomy" id="521720"/>
    <lineage>
        <taxon>Bacteria</taxon>
        <taxon>Pseudomonadati</taxon>
        <taxon>Pseudomonadota</taxon>
        <taxon>Gammaproteobacteria</taxon>
        <taxon>Pseudomonadales</taxon>
        <taxon>Pseudomonadaceae</taxon>
        <taxon>Denitrificimonas</taxon>
    </lineage>
</organism>
<dbReference type="InterPro" id="IPR029063">
    <property type="entry name" value="SAM-dependent_MTases_sf"/>
</dbReference>